<gene>
    <name evidence="8" type="ORF">DL897_14935</name>
</gene>
<dbReference type="InterPro" id="IPR019734">
    <property type="entry name" value="TPR_rpt"/>
</dbReference>
<proteinExistence type="predicted"/>
<feature type="repeat" description="TPR" evidence="5">
    <location>
        <begin position="243"/>
        <end position="276"/>
    </location>
</feature>
<evidence type="ECO:0000256" key="1">
    <source>
        <dbReference type="ARBA" id="ARBA00022705"/>
    </source>
</evidence>
<dbReference type="GO" id="GO:0006260">
    <property type="term" value="P:DNA replication"/>
    <property type="evidence" value="ECO:0007669"/>
    <property type="project" value="UniProtKB-KW"/>
</dbReference>
<dbReference type="InterPro" id="IPR011990">
    <property type="entry name" value="TPR-like_helical_dom_sf"/>
</dbReference>
<feature type="region of interest" description="Disordered" evidence="6">
    <location>
        <begin position="53"/>
        <end position="72"/>
    </location>
</feature>
<evidence type="ECO:0000256" key="2">
    <source>
        <dbReference type="ARBA" id="ARBA00022737"/>
    </source>
</evidence>
<keyword evidence="9" id="KW-1185">Reference proteome</keyword>
<reference evidence="8 9" key="1">
    <citation type="submission" date="2018-06" db="EMBL/GenBank/DDBJ databases">
        <title>Thermoflavimicrobium daqus sp. nov., a thermophilic microbe isolated from Moutai-flavour Daqu.</title>
        <authorList>
            <person name="Wang X."/>
            <person name="Zhou H."/>
        </authorList>
    </citation>
    <scope>NUCLEOTIDE SEQUENCE [LARGE SCALE GENOMIC DNA]</scope>
    <source>
        <strain evidence="8 9">FBKL4.011</strain>
    </source>
</reference>
<dbReference type="Proteomes" id="UP000251213">
    <property type="component" value="Unassembled WGS sequence"/>
</dbReference>
<dbReference type="OrthoDB" id="9816462at2"/>
<dbReference type="Gene3D" id="1.25.40.10">
    <property type="entry name" value="Tetratricopeptide repeat domain"/>
    <property type="match status" value="1"/>
</dbReference>
<comment type="caution">
    <text evidence="8">The sequence shown here is derived from an EMBL/GenBank/DDBJ whole genome shotgun (WGS) entry which is preliminary data.</text>
</comment>
<keyword evidence="1" id="KW-0235">DNA replication</keyword>
<evidence type="ECO:0000313" key="9">
    <source>
        <dbReference type="Proteomes" id="UP000251213"/>
    </source>
</evidence>
<keyword evidence="2" id="KW-0677">Repeat</keyword>
<dbReference type="PROSITE" id="PS50076">
    <property type="entry name" value="DNAJ_2"/>
    <property type="match status" value="1"/>
</dbReference>
<dbReference type="CDD" id="cd06257">
    <property type="entry name" value="DnaJ"/>
    <property type="match status" value="1"/>
</dbReference>
<evidence type="ECO:0000313" key="8">
    <source>
        <dbReference type="EMBL" id="RAL22086.1"/>
    </source>
</evidence>
<protein>
    <recommendedName>
        <fullName evidence="7">J domain-containing protein</fullName>
    </recommendedName>
</protein>
<dbReference type="EMBL" id="QJKK01000010">
    <property type="protein sequence ID" value="RAL22086.1"/>
    <property type="molecule type" value="Genomic_DNA"/>
</dbReference>
<evidence type="ECO:0000256" key="5">
    <source>
        <dbReference type="PROSITE-ProRule" id="PRU00339"/>
    </source>
</evidence>
<reference evidence="8 9" key="2">
    <citation type="submission" date="2018-06" db="EMBL/GenBank/DDBJ databases">
        <authorList>
            <person name="Zhirakovskaya E."/>
        </authorList>
    </citation>
    <scope>NUCLEOTIDE SEQUENCE [LARGE SCALE GENOMIC DNA]</scope>
    <source>
        <strain evidence="8 9">FBKL4.011</strain>
    </source>
</reference>
<dbReference type="PANTHER" id="PTHR44858:SF1">
    <property type="entry name" value="UDP-N-ACETYLGLUCOSAMINE--PEPTIDE N-ACETYLGLUCOSAMINYLTRANSFERASE SPINDLY-RELATED"/>
    <property type="match status" value="1"/>
</dbReference>
<feature type="domain" description="J" evidence="7">
    <location>
        <begin position="3"/>
        <end position="54"/>
    </location>
</feature>
<dbReference type="AlphaFoldDB" id="A0A364K237"/>
<dbReference type="SUPFAM" id="SSF46565">
    <property type="entry name" value="Chaperone J-domain"/>
    <property type="match status" value="1"/>
</dbReference>
<keyword evidence="3 5" id="KW-0802">TPR repeat</keyword>
<evidence type="ECO:0000259" key="7">
    <source>
        <dbReference type="PROSITE" id="PS50076"/>
    </source>
</evidence>
<feature type="repeat" description="TPR" evidence="5">
    <location>
        <begin position="311"/>
        <end position="344"/>
    </location>
</feature>
<dbReference type="PANTHER" id="PTHR44858">
    <property type="entry name" value="TETRATRICOPEPTIDE REPEAT PROTEIN 6"/>
    <property type="match status" value="1"/>
</dbReference>
<sequence>MIMIWDILGIEPTNDISVIKKAYAKKLRIYHPEDDPEGYQKLREAFDQALNQAKNSQVRPVSSEEADDNNTTTEIPRRVDLLHTQDFVAHSSHPLDVFMQEVKELYIDFFARIQLENWQRLLDSDVVWDMEQSETLQSRLIFFLENHRFLPRSIWQLFDSLFHWSKQKEQLQRRYNEAFIEYMFCQITGTREMRYDFFKPVDGLDYDYFLELREKAQNALLKNDQEAAKLYLDIAYELYPDDPDLLRMQGELYLRIEKIDHALRSFNHILHIHPADLDALLYRARIRYRFEQFVEAIQDCEQILIHSPQHTDAQSLMGKCYVKLGNLDNAKQQFSQVLQKDLLHSEAMSYMSHVTNPTISGVKRPQQYGSIKQLWFNLLFFLLIFVRRSWVYFLFYFIVELFTSFPFTITGFLLIPTIWEVWRTFRVFIRII</sequence>
<evidence type="ECO:0000256" key="6">
    <source>
        <dbReference type="SAM" id="MobiDB-lite"/>
    </source>
</evidence>
<dbReference type="SMART" id="SM00028">
    <property type="entry name" value="TPR"/>
    <property type="match status" value="4"/>
</dbReference>
<dbReference type="PROSITE" id="PS50005">
    <property type="entry name" value="TPR"/>
    <property type="match status" value="2"/>
</dbReference>
<evidence type="ECO:0000256" key="4">
    <source>
        <dbReference type="ARBA" id="ARBA00023016"/>
    </source>
</evidence>
<dbReference type="InterPro" id="IPR050498">
    <property type="entry name" value="Ycf3"/>
</dbReference>
<dbReference type="Pfam" id="PF14559">
    <property type="entry name" value="TPR_19"/>
    <property type="match status" value="1"/>
</dbReference>
<dbReference type="InterPro" id="IPR001623">
    <property type="entry name" value="DnaJ_domain"/>
</dbReference>
<accession>A0A364K237</accession>
<dbReference type="InterPro" id="IPR036869">
    <property type="entry name" value="J_dom_sf"/>
</dbReference>
<evidence type="ECO:0000256" key="3">
    <source>
        <dbReference type="ARBA" id="ARBA00022803"/>
    </source>
</evidence>
<keyword evidence="4" id="KW-0346">Stress response</keyword>
<name>A0A364K237_9BACL</name>
<dbReference type="SUPFAM" id="SSF48452">
    <property type="entry name" value="TPR-like"/>
    <property type="match status" value="1"/>
</dbReference>
<dbReference type="Gene3D" id="1.10.287.110">
    <property type="entry name" value="DnaJ domain"/>
    <property type="match status" value="1"/>
</dbReference>
<organism evidence="8 9">
    <name type="scientific">Thermoflavimicrobium daqui</name>
    <dbReference type="NCBI Taxonomy" id="2137476"/>
    <lineage>
        <taxon>Bacteria</taxon>
        <taxon>Bacillati</taxon>
        <taxon>Bacillota</taxon>
        <taxon>Bacilli</taxon>
        <taxon>Bacillales</taxon>
        <taxon>Thermoactinomycetaceae</taxon>
        <taxon>Thermoflavimicrobium</taxon>
    </lineage>
</organism>